<evidence type="ECO:0000313" key="3">
    <source>
        <dbReference type="EMBL" id="CAJ0589184.1"/>
    </source>
</evidence>
<keyword evidence="4" id="KW-1185">Reference proteome</keyword>
<protein>
    <recommendedName>
        <fullName evidence="2">DUF5641 domain-containing protein</fullName>
    </recommendedName>
</protein>
<sequence length="232" mass="26282">MPQKILNATSESYRALRTRYKSLQEDLDHFWQLWQNDYLDALAQREVVRSNDQSSRKPPQVGEVVLIRQDAHRSTWPLAFILELHTSSDGNVRSAKIRIAKKRYCVNSCSLVSTTVNKVNQLSSIGLSTPRVRTFYEGTIQLRRTYLYRIAIMKRSSSSLLSRTASSSVQPRSRSPLTSTSSASTSASSSESVAQLIVFEAQRLLAHCEDNLEERDPGHLQEAARFAFSRTQ</sequence>
<feature type="region of interest" description="Disordered" evidence="1">
    <location>
        <begin position="163"/>
        <end position="190"/>
    </location>
</feature>
<dbReference type="PANTHER" id="PTHR47331:SF2">
    <property type="match status" value="1"/>
</dbReference>
<evidence type="ECO:0000259" key="2">
    <source>
        <dbReference type="Pfam" id="PF18701"/>
    </source>
</evidence>
<reference evidence="3" key="1">
    <citation type="submission" date="2023-07" db="EMBL/GenBank/DDBJ databases">
        <authorList>
            <consortium name="CYATHOMIX"/>
        </authorList>
    </citation>
    <scope>NUCLEOTIDE SEQUENCE</scope>
    <source>
        <strain evidence="3">N/A</strain>
    </source>
</reference>
<dbReference type="AlphaFoldDB" id="A0AA36DMA8"/>
<accession>A0AA36DMA8</accession>
<comment type="caution">
    <text evidence="3">The sequence shown here is derived from an EMBL/GenBank/DDBJ whole genome shotgun (WGS) entry which is preliminary data.</text>
</comment>
<proteinExistence type="predicted"/>
<dbReference type="InterPro" id="IPR040676">
    <property type="entry name" value="DUF5641"/>
</dbReference>
<evidence type="ECO:0000256" key="1">
    <source>
        <dbReference type="SAM" id="MobiDB-lite"/>
    </source>
</evidence>
<name>A0AA36DMA8_CYLNA</name>
<feature type="domain" description="DUF5641" evidence="2">
    <location>
        <begin position="18"/>
        <end position="104"/>
    </location>
</feature>
<dbReference type="Pfam" id="PF18701">
    <property type="entry name" value="DUF5641"/>
    <property type="match status" value="1"/>
</dbReference>
<evidence type="ECO:0000313" key="4">
    <source>
        <dbReference type="Proteomes" id="UP001176961"/>
    </source>
</evidence>
<gene>
    <name evidence="3" type="ORF">CYNAS_LOCUS1167</name>
</gene>
<organism evidence="3 4">
    <name type="scientific">Cylicocyclus nassatus</name>
    <name type="common">Nematode worm</name>
    <dbReference type="NCBI Taxonomy" id="53992"/>
    <lineage>
        <taxon>Eukaryota</taxon>
        <taxon>Metazoa</taxon>
        <taxon>Ecdysozoa</taxon>
        <taxon>Nematoda</taxon>
        <taxon>Chromadorea</taxon>
        <taxon>Rhabditida</taxon>
        <taxon>Rhabditina</taxon>
        <taxon>Rhabditomorpha</taxon>
        <taxon>Strongyloidea</taxon>
        <taxon>Strongylidae</taxon>
        <taxon>Cylicocyclus</taxon>
    </lineage>
</organism>
<dbReference type="EMBL" id="CATQJL010000001">
    <property type="protein sequence ID" value="CAJ0589184.1"/>
    <property type="molecule type" value="Genomic_DNA"/>
</dbReference>
<dbReference type="PANTHER" id="PTHR47331">
    <property type="entry name" value="PHD-TYPE DOMAIN-CONTAINING PROTEIN"/>
    <property type="match status" value="1"/>
</dbReference>
<dbReference type="Proteomes" id="UP001176961">
    <property type="component" value="Unassembled WGS sequence"/>
</dbReference>